<feature type="disulfide bond" evidence="8">
    <location>
        <begin position="31"/>
        <end position="41"/>
    </location>
</feature>
<evidence type="ECO:0000256" key="4">
    <source>
        <dbReference type="ARBA" id="ARBA00022801"/>
    </source>
</evidence>
<dbReference type="InterPro" id="IPR013320">
    <property type="entry name" value="ConA-like_dom_sf"/>
</dbReference>
<gene>
    <name evidence="12" type="ORF">EJ05DRAFT_474990</name>
</gene>
<comment type="subcellular location">
    <subcellularLocation>
        <location evidence="9">Secreted</location>
    </subcellularLocation>
</comment>
<evidence type="ECO:0000259" key="10">
    <source>
        <dbReference type="Pfam" id="PF05270"/>
    </source>
</evidence>
<dbReference type="InterPro" id="IPR038964">
    <property type="entry name" value="ABFB"/>
</dbReference>
<evidence type="ECO:0000256" key="8">
    <source>
        <dbReference type="PIRSR" id="PIRSR638964-3"/>
    </source>
</evidence>
<dbReference type="Pfam" id="PF05270">
    <property type="entry name" value="AbfB"/>
    <property type="match status" value="1"/>
</dbReference>
<proteinExistence type="inferred from homology"/>
<keyword evidence="4 9" id="KW-0378">Hydrolase</keyword>
<dbReference type="CDD" id="cd23399">
    <property type="entry name" value="beta-trefoil_ABD_ABFB"/>
    <property type="match status" value="1"/>
</dbReference>
<evidence type="ECO:0000313" key="12">
    <source>
        <dbReference type="EMBL" id="KAF2759963.1"/>
    </source>
</evidence>
<dbReference type="SUPFAM" id="SSF110221">
    <property type="entry name" value="AbfB domain"/>
    <property type="match status" value="1"/>
</dbReference>
<feature type="domain" description="Alpha-L-arabinofuranosidase B catalytic" evidence="11">
    <location>
        <begin position="30"/>
        <end position="346"/>
    </location>
</feature>
<dbReference type="OrthoDB" id="157622at2759"/>
<feature type="domain" description="Alpha-L-arabinofuranosidase B arabinose-binding" evidence="10">
    <location>
        <begin position="366"/>
        <end position="505"/>
    </location>
</feature>
<evidence type="ECO:0000256" key="1">
    <source>
        <dbReference type="ARBA" id="ARBA00001462"/>
    </source>
</evidence>
<protein>
    <recommendedName>
        <fullName evidence="9">Alpha-L-arabinofuranosidase</fullName>
        <ecNumber evidence="9">3.2.1.55</ecNumber>
    </recommendedName>
</protein>
<dbReference type="InterPro" id="IPR015289">
    <property type="entry name" value="A-L-arabinofuranosidase_B_cat"/>
</dbReference>
<keyword evidence="9" id="KW-0964">Secreted</keyword>
<dbReference type="GO" id="GO:0005576">
    <property type="term" value="C:extracellular region"/>
    <property type="evidence" value="ECO:0007669"/>
    <property type="project" value="UniProtKB-SubCell"/>
</dbReference>
<keyword evidence="5" id="KW-0325">Glycoprotein</keyword>
<feature type="disulfide bond" evidence="8">
    <location>
        <begin position="91"/>
        <end position="96"/>
    </location>
</feature>
<comment type="similarity">
    <text evidence="2 9">Belongs to the glycosyl hydrolase 54 family.</text>
</comment>
<dbReference type="Pfam" id="PF09206">
    <property type="entry name" value="ArabFuran-catal"/>
    <property type="match status" value="1"/>
</dbReference>
<evidence type="ECO:0000256" key="6">
    <source>
        <dbReference type="ARBA" id="ARBA00023295"/>
    </source>
</evidence>
<keyword evidence="3 9" id="KW-0732">Signal</keyword>
<dbReference type="AlphaFoldDB" id="A0A6A6WBA7"/>
<feature type="active site" description="Nucleophile" evidence="7">
    <location>
        <position position="234"/>
    </location>
</feature>
<feature type="chain" id="PRO_5027136087" description="Alpha-L-arabinofuranosidase" evidence="9">
    <location>
        <begin position="27"/>
        <end position="512"/>
    </location>
</feature>
<dbReference type="GO" id="GO:0031222">
    <property type="term" value="P:arabinan catabolic process"/>
    <property type="evidence" value="ECO:0007669"/>
    <property type="project" value="UniProtKB-UniRule"/>
</dbReference>
<evidence type="ECO:0000256" key="7">
    <source>
        <dbReference type="PIRSR" id="PIRSR638964-1"/>
    </source>
</evidence>
<dbReference type="GeneID" id="54484761"/>
<reference evidence="12" key="1">
    <citation type="journal article" date="2020" name="Stud. Mycol.">
        <title>101 Dothideomycetes genomes: a test case for predicting lifestyles and emergence of pathogens.</title>
        <authorList>
            <person name="Haridas S."/>
            <person name="Albert R."/>
            <person name="Binder M."/>
            <person name="Bloem J."/>
            <person name="Labutti K."/>
            <person name="Salamov A."/>
            <person name="Andreopoulos B."/>
            <person name="Baker S."/>
            <person name="Barry K."/>
            <person name="Bills G."/>
            <person name="Bluhm B."/>
            <person name="Cannon C."/>
            <person name="Castanera R."/>
            <person name="Culley D."/>
            <person name="Daum C."/>
            <person name="Ezra D."/>
            <person name="Gonzalez J."/>
            <person name="Henrissat B."/>
            <person name="Kuo A."/>
            <person name="Liang C."/>
            <person name="Lipzen A."/>
            <person name="Lutzoni F."/>
            <person name="Magnuson J."/>
            <person name="Mondo S."/>
            <person name="Nolan M."/>
            <person name="Ohm R."/>
            <person name="Pangilinan J."/>
            <person name="Park H.-J."/>
            <person name="Ramirez L."/>
            <person name="Alfaro M."/>
            <person name="Sun H."/>
            <person name="Tritt A."/>
            <person name="Yoshinaga Y."/>
            <person name="Zwiers L.-H."/>
            <person name="Turgeon B."/>
            <person name="Goodwin S."/>
            <person name="Spatafora J."/>
            <person name="Crous P."/>
            <person name="Grigoriev I."/>
        </authorList>
    </citation>
    <scope>NUCLEOTIDE SEQUENCE</scope>
    <source>
        <strain evidence="12">CBS 121739</strain>
    </source>
</reference>
<dbReference type="PANTHER" id="PTHR39447:SF2">
    <property type="entry name" value="ALPHA-L-ARABINOFURANOSIDASE B"/>
    <property type="match status" value="1"/>
</dbReference>
<accession>A0A6A6WBA7</accession>
<keyword evidence="9" id="KW-0858">Xylan degradation</keyword>
<dbReference type="Gene3D" id="2.80.10.50">
    <property type="match status" value="1"/>
</dbReference>
<keyword evidence="8" id="KW-1015">Disulfide bond</keyword>
<keyword evidence="9" id="KW-0624">Polysaccharide degradation</keyword>
<dbReference type="InterPro" id="IPR036195">
    <property type="entry name" value="AbfB_ABD_sf"/>
</dbReference>
<comment type="catalytic activity">
    <reaction evidence="1 9">
        <text>Hydrolysis of terminal non-reducing alpha-L-arabinofuranoside residues in alpha-L-arabinosides.</text>
        <dbReference type="EC" id="3.2.1.55"/>
    </reaction>
</comment>
<dbReference type="GO" id="GO:0046556">
    <property type="term" value="F:alpha-L-arabinofuranosidase activity"/>
    <property type="evidence" value="ECO:0007669"/>
    <property type="project" value="UniProtKB-UniRule"/>
</dbReference>
<organism evidence="12 13">
    <name type="scientific">Pseudovirgaria hyperparasitica</name>
    <dbReference type="NCBI Taxonomy" id="470096"/>
    <lineage>
        <taxon>Eukaryota</taxon>
        <taxon>Fungi</taxon>
        <taxon>Dikarya</taxon>
        <taxon>Ascomycota</taxon>
        <taxon>Pezizomycotina</taxon>
        <taxon>Dothideomycetes</taxon>
        <taxon>Dothideomycetes incertae sedis</taxon>
        <taxon>Acrospermales</taxon>
        <taxon>Acrospermaceae</taxon>
        <taxon>Pseudovirgaria</taxon>
    </lineage>
</organism>
<feature type="active site" description="Proton donor" evidence="7">
    <location>
        <position position="309"/>
    </location>
</feature>
<name>A0A6A6WBA7_9PEZI</name>
<dbReference type="UniPathway" id="UPA00667"/>
<evidence type="ECO:0000256" key="3">
    <source>
        <dbReference type="ARBA" id="ARBA00022729"/>
    </source>
</evidence>
<dbReference type="GO" id="GO:0045490">
    <property type="term" value="P:pectin catabolic process"/>
    <property type="evidence" value="ECO:0007669"/>
    <property type="project" value="TreeGrafter"/>
</dbReference>
<evidence type="ECO:0000259" key="11">
    <source>
        <dbReference type="Pfam" id="PF09206"/>
    </source>
</evidence>
<dbReference type="EC" id="3.2.1.55" evidence="9"/>
<dbReference type="SUPFAM" id="SSF49899">
    <property type="entry name" value="Concanavalin A-like lectins/glucanases"/>
    <property type="match status" value="1"/>
</dbReference>
<sequence length="512" mass="55142">MVPGPSAKRTSVLAFGLAALSGTLVGADRPCDIYKAGGTPCVAAHSTTRALYQEYTGPLYLLTRECDGSHLEIHPSEAGGVANVSAHDEHCKGTTCVISMIHDQSSSGNHLMQAPKGGAGLGPEALYFDSLAGASGAPVSVSGKNAYGVFIAPGTGYRSNVAKNTAKGDEPQGMYAVLDGTHYNGKCCFDYGNAETNNRNTGNGHMEAIYFGKGDGFGKGKGEGSGPWIMGDLENGLFPGRKMNKNKKNPTIDFRFVTAVVKGQPDNWAIRGGNAADGALSTYYNGQRPKKGYNPMSKEGAVILGIGGDNSNWAQGTFYEGAVTSGFPSDETDDKVQADIVTAKYQRVFVSELKIDTRNGSSVSLQITTPGFENFYLAHDGETVKMLEVTSSSDYSLKQRASWRVQQGRGEETCYSFESVDKPGHFIRHHEHWLKVDLNLNLKKDREDATFCSQPGLNGRGHTFRAWTYPARYIRHVLGRGYLASNGGPRDQDHKLSFSDDVSFILHNPGFA</sequence>
<keyword evidence="9" id="KW-0119">Carbohydrate metabolism</keyword>
<dbReference type="GO" id="GO:0046373">
    <property type="term" value="P:L-arabinose metabolic process"/>
    <property type="evidence" value="ECO:0007669"/>
    <property type="project" value="UniProtKB-UniRule"/>
</dbReference>
<dbReference type="PANTHER" id="PTHR39447">
    <property type="entry name" value="ALPHA-L-ARABINOFURANOSIDASE B"/>
    <property type="match status" value="1"/>
</dbReference>
<dbReference type="Proteomes" id="UP000799437">
    <property type="component" value="Unassembled WGS sequence"/>
</dbReference>
<keyword evidence="13" id="KW-1185">Reference proteome</keyword>
<feature type="signal peptide" evidence="9">
    <location>
        <begin position="1"/>
        <end position="26"/>
    </location>
</feature>
<feature type="disulfide bond" evidence="8">
    <location>
        <begin position="414"/>
        <end position="452"/>
    </location>
</feature>
<dbReference type="GO" id="GO:0045493">
    <property type="term" value="P:xylan catabolic process"/>
    <property type="evidence" value="ECO:0007669"/>
    <property type="project" value="UniProtKB-KW"/>
</dbReference>
<comment type="pathway">
    <text evidence="9">Glycan metabolism; L-arabinan degradation.</text>
</comment>
<evidence type="ECO:0000256" key="5">
    <source>
        <dbReference type="ARBA" id="ARBA00023180"/>
    </source>
</evidence>
<evidence type="ECO:0000256" key="9">
    <source>
        <dbReference type="RuleBase" id="RU367111"/>
    </source>
</evidence>
<feature type="disulfide bond" evidence="8">
    <location>
        <begin position="187"/>
        <end position="188"/>
    </location>
</feature>
<evidence type="ECO:0000313" key="13">
    <source>
        <dbReference type="Proteomes" id="UP000799437"/>
    </source>
</evidence>
<keyword evidence="6 9" id="KW-0326">Glycosidase</keyword>
<dbReference type="InterPro" id="IPR007934">
    <property type="entry name" value="AbfB_ABD"/>
</dbReference>
<dbReference type="RefSeq" id="XP_033602414.1">
    <property type="nucleotide sequence ID" value="XM_033743707.1"/>
</dbReference>
<dbReference type="Gene3D" id="2.60.120.200">
    <property type="match status" value="1"/>
</dbReference>
<dbReference type="EMBL" id="ML996569">
    <property type="protein sequence ID" value="KAF2759963.1"/>
    <property type="molecule type" value="Genomic_DNA"/>
</dbReference>
<evidence type="ECO:0000256" key="2">
    <source>
        <dbReference type="ARBA" id="ARBA00006963"/>
    </source>
</evidence>